<dbReference type="AlphaFoldDB" id="A0A1J6IH62"/>
<reference evidence="1" key="1">
    <citation type="submission" date="2016-11" db="EMBL/GenBank/DDBJ databases">
        <title>The genome of Nicotiana attenuata.</title>
        <authorList>
            <person name="Xu S."/>
            <person name="Brockmoeller T."/>
            <person name="Gaquerel E."/>
            <person name="Navarro A."/>
            <person name="Kuhl H."/>
            <person name="Gase K."/>
            <person name="Ling Z."/>
            <person name="Zhou W."/>
            <person name="Kreitzer C."/>
            <person name="Stanke M."/>
            <person name="Tang H."/>
            <person name="Lyons E."/>
            <person name="Pandey P."/>
            <person name="Pandey S.P."/>
            <person name="Timmermann B."/>
            <person name="Baldwin I.T."/>
        </authorList>
    </citation>
    <scope>NUCLEOTIDE SEQUENCE [LARGE SCALE GENOMIC DNA]</scope>
    <source>
        <strain evidence="1">UT</strain>
    </source>
</reference>
<dbReference type="Proteomes" id="UP000187609">
    <property type="component" value="Unassembled WGS sequence"/>
</dbReference>
<organism evidence="1 2">
    <name type="scientific">Nicotiana attenuata</name>
    <name type="common">Coyote tobacco</name>
    <dbReference type="NCBI Taxonomy" id="49451"/>
    <lineage>
        <taxon>Eukaryota</taxon>
        <taxon>Viridiplantae</taxon>
        <taxon>Streptophyta</taxon>
        <taxon>Embryophyta</taxon>
        <taxon>Tracheophyta</taxon>
        <taxon>Spermatophyta</taxon>
        <taxon>Magnoliopsida</taxon>
        <taxon>eudicotyledons</taxon>
        <taxon>Gunneridae</taxon>
        <taxon>Pentapetalae</taxon>
        <taxon>asterids</taxon>
        <taxon>lamiids</taxon>
        <taxon>Solanales</taxon>
        <taxon>Solanaceae</taxon>
        <taxon>Nicotianoideae</taxon>
        <taxon>Nicotianeae</taxon>
        <taxon>Nicotiana</taxon>
    </lineage>
</organism>
<proteinExistence type="predicted"/>
<protein>
    <submittedName>
        <fullName evidence="1">Uncharacterized protein</fullName>
    </submittedName>
</protein>
<comment type="caution">
    <text evidence="1">The sequence shown here is derived from an EMBL/GenBank/DDBJ whole genome shotgun (WGS) entry which is preliminary data.</text>
</comment>
<accession>A0A1J6IH62</accession>
<name>A0A1J6IH62_NICAT</name>
<dbReference type="Gramene" id="OIT04222">
    <property type="protein sequence ID" value="OIT04222"/>
    <property type="gene ID" value="A4A49_24713"/>
</dbReference>
<gene>
    <name evidence="1" type="ORF">A4A49_24713</name>
</gene>
<evidence type="ECO:0000313" key="2">
    <source>
        <dbReference type="Proteomes" id="UP000187609"/>
    </source>
</evidence>
<sequence>MAEELNEEGFHRRPKRFACFLAIWCIIRKTVWDAMTPCPGSVAMSSGLKVELSGSVCHAKPRKKRERKRWLARKYVPYPICELRLIHRRKTISSHSGLLHQKRGEQT</sequence>
<dbReference type="EMBL" id="MJEQ01037185">
    <property type="protein sequence ID" value="OIT04222.1"/>
    <property type="molecule type" value="Genomic_DNA"/>
</dbReference>
<evidence type="ECO:0000313" key="1">
    <source>
        <dbReference type="EMBL" id="OIT04222.1"/>
    </source>
</evidence>
<keyword evidence="2" id="KW-1185">Reference proteome</keyword>